<evidence type="ECO:0000313" key="1">
    <source>
        <dbReference type="EMBL" id="CAG8692799.1"/>
    </source>
</evidence>
<feature type="non-terminal residue" evidence="1">
    <location>
        <position position="52"/>
    </location>
</feature>
<evidence type="ECO:0000313" key="2">
    <source>
        <dbReference type="Proteomes" id="UP000789702"/>
    </source>
</evidence>
<feature type="non-terminal residue" evidence="1">
    <location>
        <position position="1"/>
    </location>
</feature>
<dbReference type="EMBL" id="CAJVPU010024549">
    <property type="protein sequence ID" value="CAG8692799.1"/>
    <property type="molecule type" value="Genomic_DNA"/>
</dbReference>
<organism evidence="1 2">
    <name type="scientific">Dentiscutata heterogama</name>
    <dbReference type="NCBI Taxonomy" id="1316150"/>
    <lineage>
        <taxon>Eukaryota</taxon>
        <taxon>Fungi</taxon>
        <taxon>Fungi incertae sedis</taxon>
        <taxon>Mucoromycota</taxon>
        <taxon>Glomeromycotina</taxon>
        <taxon>Glomeromycetes</taxon>
        <taxon>Diversisporales</taxon>
        <taxon>Gigasporaceae</taxon>
        <taxon>Dentiscutata</taxon>
    </lineage>
</organism>
<name>A0ACA9P6Z7_9GLOM</name>
<comment type="caution">
    <text evidence="1">The sequence shown here is derived from an EMBL/GenBank/DDBJ whole genome shotgun (WGS) entry which is preliminary data.</text>
</comment>
<sequence>EPYNEFYNKPYDKPHDEPHDELFNNQELANMTGLDEFVDNKSLTSIETNATN</sequence>
<accession>A0ACA9P6Z7</accession>
<protein>
    <submittedName>
        <fullName evidence="1">4634_t:CDS:1</fullName>
    </submittedName>
</protein>
<dbReference type="Proteomes" id="UP000789702">
    <property type="component" value="Unassembled WGS sequence"/>
</dbReference>
<gene>
    <name evidence="1" type="ORF">DHETER_LOCUS11342</name>
</gene>
<reference evidence="1" key="1">
    <citation type="submission" date="2021-06" db="EMBL/GenBank/DDBJ databases">
        <authorList>
            <person name="Kallberg Y."/>
            <person name="Tangrot J."/>
            <person name="Rosling A."/>
        </authorList>
    </citation>
    <scope>NUCLEOTIDE SEQUENCE</scope>
    <source>
        <strain evidence="1">IL203A</strain>
    </source>
</reference>
<proteinExistence type="predicted"/>
<keyword evidence="2" id="KW-1185">Reference proteome</keyword>